<feature type="compositionally biased region" description="Basic and acidic residues" evidence="1">
    <location>
        <begin position="1"/>
        <end position="15"/>
    </location>
</feature>
<organism evidence="2 3">
    <name type="scientific">Ancylostoma ceylanicum</name>
    <dbReference type="NCBI Taxonomy" id="53326"/>
    <lineage>
        <taxon>Eukaryota</taxon>
        <taxon>Metazoa</taxon>
        <taxon>Ecdysozoa</taxon>
        <taxon>Nematoda</taxon>
        <taxon>Chromadorea</taxon>
        <taxon>Rhabditida</taxon>
        <taxon>Rhabditina</taxon>
        <taxon>Rhabditomorpha</taxon>
        <taxon>Strongyloidea</taxon>
        <taxon>Ancylostomatidae</taxon>
        <taxon>Ancylostomatinae</taxon>
        <taxon>Ancylostoma</taxon>
    </lineage>
</organism>
<keyword evidence="3" id="KW-1185">Reference proteome</keyword>
<protein>
    <submittedName>
        <fullName evidence="2">Uncharacterized protein</fullName>
    </submittedName>
</protein>
<dbReference type="AlphaFoldDB" id="A0A016RTN0"/>
<dbReference type="Proteomes" id="UP000024635">
    <property type="component" value="Unassembled WGS sequence"/>
</dbReference>
<evidence type="ECO:0000313" key="2">
    <source>
        <dbReference type="EMBL" id="EYB81745.1"/>
    </source>
</evidence>
<sequence>MWDRDEIHVLERTPGDIDEQLPPPPPSAATSSTELNTEAWLGSLFCFDCSSSSQLFGVPCALWKRGMSV</sequence>
<name>A0A016RTN0_9BILA</name>
<proteinExistence type="predicted"/>
<evidence type="ECO:0000313" key="3">
    <source>
        <dbReference type="Proteomes" id="UP000024635"/>
    </source>
</evidence>
<feature type="region of interest" description="Disordered" evidence="1">
    <location>
        <begin position="1"/>
        <end position="33"/>
    </location>
</feature>
<gene>
    <name evidence="2" type="primary">Acey_s0374.g197</name>
    <name evidence="2" type="ORF">Y032_0374g197</name>
</gene>
<evidence type="ECO:0000256" key="1">
    <source>
        <dbReference type="SAM" id="MobiDB-lite"/>
    </source>
</evidence>
<dbReference type="EMBL" id="JARK01001710">
    <property type="protein sequence ID" value="EYB81745.1"/>
    <property type="molecule type" value="Genomic_DNA"/>
</dbReference>
<reference evidence="3" key="1">
    <citation type="journal article" date="2015" name="Nat. Genet.">
        <title>The genome and transcriptome of the zoonotic hookworm Ancylostoma ceylanicum identify infection-specific gene families.</title>
        <authorList>
            <person name="Schwarz E.M."/>
            <person name="Hu Y."/>
            <person name="Antoshechkin I."/>
            <person name="Miller M.M."/>
            <person name="Sternberg P.W."/>
            <person name="Aroian R.V."/>
        </authorList>
    </citation>
    <scope>NUCLEOTIDE SEQUENCE</scope>
    <source>
        <strain evidence="3">HY135</strain>
    </source>
</reference>
<comment type="caution">
    <text evidence="2">The sequence shown here is derived from an EMBL/GenBank/DDBJ whole genome shotgun (WGS) entry which is preliminary data.</text>
</comment>
<accession>A0A016RTN0</accession>